<evidence type="ECO:0000313" key="8">
    <source>
        <dbReference type="Proteomes" id="UP000008743"/>
    </source>
</evidence>
<accession>A0A0D2U735</accession>
<dbReference type="InterPro" id="IPR046346">
    <property type="entry name" value="Aminoacid_DH-like_N_sf"/>
</dbReference>
<dbReference type="InterPro" id="IPR036291">
    <property type="entry name" value="NAD(P)-bd_dom_sf"/>
</dbReference>
<feature type="domain" description="Glutamate/phenylalanine/leucine/valine/L-tryptophan dehydrogenase dimerisation" evidence="6">
    <location>
        <begin position="77"/>
        <end position="203"/>
    </location>
</feature>
<sequence>MFAALRSSAVQVAARAATRQSHQPTRAYVTKSLMYTEAKESEPNFLQCSQMFFDRAAQIHTEIKPGQLHSMKTVDAVLRVSFPMETATGDYEVIHAYRAHHSRHRSPVKGGIRYSPEVDLQEVEALAALMTYKCAVVDVPFGGAKGGICIDPKKYTVDQLERITRRFTMELCQKNFIGPGIDVPAPDMGTGGREMTWIKDTYQQFNSSDVDALACVTGKPLTQGGVRGRNEATGLGVYYGIREFLTYEEVQKKTGLTEGIKGKRFVIQGVGNGVLRLGSLPHRVRRLHCGHWRVQRRHPQPQRH</sequence>
<dbReference type="OrthoDB" id="6718861at2759"/>
<dbReference type="GO" id="GO:0006538">
    <property type="term" value="P:L-glutamate catabolic process"/>
    <property type="evidence" value="ECO:0007669"/>
    <property type="project" value="TreeGrafter"/>
</dbReference>
<keyword evidence="8" id="KW-1185">Reference proteome</keyword>
<dbReference type="SUPFAM" id="SSF53223">
    <property type="entry name" value="Aminoacid dehydrogenase-like, N-terminal domain"/>
    <property type="match status" value="1"/>
</dbReference>
<protein>
    <recommendedName>
        <fullName evidence="2">glutamate dehydrogenase [NAD(P)(+)]</fullName>
        <ecNumber evidence="2">1.4.1.3</ecNumber>
    </recommendedName>
</protein>
<comment type="catalytic activity">
    <reaction evidence="4">
        <text>L-glutamate + NAD(+) + H2O = 2-oxoglutarate + NH4(+) + NADH + H(+)</text>
        <dbReference type="Rhea" id="RHEA:15133"/>
        <dbReference type="ChEBI" id="CHEBI:15377"/>
        <dbReference type="ChEBI" id="CHEBI:15378"/>
        <dbReference type="ChEBI" id="CHEBI:16810"/>
        <dbReference type="ChEBI" id="CHEBI:28938"/>
        <dbReference type="ChEBI" id="CHEBI:29985"/>
        <dbReference type="ChEBI" id="CHEBI:57540"/>
        <dbReference type="ChEBI" id="CHEBI:57945"/>
        <dbReference type="EC" id="1.4.1.3"/>
    </reaction>
</comment>
<dbReference type="eggNOG" id="KOG2250">
    <property type="taxonomic scope" value="Eukaryota"/>
</dbReference>
<dbReference type="AlphaFoldDB" id="A0A0D2U735"/>
<organism evidence="7 8">
    <name type="scientific">Capsaspora owczarzaki (strain ATCC 30864)</name>
    <dbReference type="NCBI Taxonomy" id="595528"/>
    <lineage>
        <taxon>Eukaryota</taxon>
        <taxon>Filasterea</taxon>
        <taxon>Capsaspora</taxon>
    </lineage>
</organism>
<dbReference type="InterPro" id="IPR006095">
    <property type="entry name" value="Glu/Leu/Phe/Val/Trp_DH"/>
</dbReference>
<evidence type="ECO:0000256" key="1">
    <source>
        <dbReference type="ARBA" id="ARBA00006382"/>
    </source>
</evidence>
<dbReference type="PROSITE" id="PS00074">
    <property type="entry name" value="GLFV_DEHYDROGENASE"/>
    <property type="match status" value="1"/>
</dbReference>
<gene>
    <name evidence="7" type="ORF">CAOG_009509</name>
</gene>
<evidence type="ECO:0000256" key="2">
    <source>
        <dbReference type="ARBA" id="ARBA00012889"/>
    </source>
</evidence>
<evidence type="ECO:0000313" key="7">
    <source>
        <dbReference type="EMBL" id="KJE90966.1"/>
    </source>
</evidence>
<evidence type="ECO:0000256" key="5">
    <source>
        <dbReference type="ARBA" id="ARBA00048577"/>
    </source>
</evidence>
<dbReference type="InterPro" id="IPR033524">
    <property type="entry name" value="Glu/Leu/Phe/Val_DH_AS"/>
</dbReference>
<dbReference type="Gene3D" id="3.40.50.10860">
    <property type="entry name" value="Leucine Dehydrogenase, chain A, domain 1"/>
    <property type="match status" value="1"/>
</dbReference>
<dbReference type="GO" id="GO:0004352">
    <property type="term" value="F:glutamate dehydrogenase (NAD+) activity"/>
    <property type="evidence" value="ECO:0007669"/>
    <property type="project" value="TreeGrafter"/>
</dbReference>
<dbReference type="PRINTS" id="PR00082">
    <property type="entry name" value="GLFDHDRGNASE"/>
</dbReference>
<evidence type="ECO:0000256" key="4">
    <source>
        <dbReference type="ARBA" id="ARBA00047867"/>
    </source>
</evidence>
<dbReference type="STRING" id="595528.A0A0D2U735"/>
<dbReference type="Gene3D" id="3.40.50.720">
    <property type="entry name" value="NAD(P)-binding Rossmann-like Domain"/>
    <property type="match status" value="1"/>
</dbReference>
<reference evidence="8" key="1">
    <citation type="submission" date="2011-02" db="EMBL/GenBank/DDBJ databases">
        <title>The Genome Sequence of Capsaspora owczarzaki ATCC 30864.</title>
        <authorList>
            <person name="Russ C."/>
            <person name="Cuomo C."/>
            <person name="Burger G."/>
            <person name="Gray M.W."/>
            <person name="Holland P.W.H."/>
            <person name="King N."/>
            <person name="Lang F.B.F."/>
            <person name="Roger A.J."/>
            <person name="Ruiz-Trillo I."/>
            <person name="Young S.K."/>
            <person name="Zeng Q."/>
            <person name="Gargeya S."/>
            <person name="Alvarado L."/>
            <person name="Berlin A."/>
            <person name="Chapman S.B."/>
            <person name="Chen Z."/>
            <person name="Freedman E."/>
            <person name="Gellesch M."/>
            <person name="Goldberg J."/>
            <person name="Griggs A."/>
            <person name="Gujja S."/>
            <person name="Heilman E."/>
            <person name="Heiman D."/>
            <person name="Howarth C."/>
            <person name="Mehta T."/>
            <person name="Neiman D."/>
            <person name="Pearson M."/>
            <person name="Roberts A."/>
            <person name="Saif S."/>
            <person name="Shea T."/>
            <person name="Shenoy N."/>
            <person name="Sisk P."/>
            <person name="Stolte C."/>
            <person name="Sykes S."/>
            <person name="White J."/>
            <person name="Yandava C."/>
            <person name="Haas B."/>
            <person name="Nusbaum C."/>
            <person name="Birren B."/>
        </authorList>
    </citation>
    <scope>NUCLEOTIDE SEQUENCE</scope>
    <source>
        <strain evidence="8">ATCC 30864</strain>
    </source>
</reference>
<dbReference type="PANTHER" id="PTHR11606:SF13">
    <property type="entry name" value="GLUTAMATE DEHYDROGENASE 1, MITOCHONDRIAL"/>
    <property type="match status" value="1"/>
</dbReference>
<dbReference type="Proteomes" id="UP000008743">
    <property type="component" value="Unassembled WGS sequence"/>
</dbReference>
<dbReference type="Pfam" id="PF02812">
    <property type="entry name" value="ELFV_dehydrog_N"/>
    <property type="match status" value="1"/>
</dbReference>
<dbReference type="EC" id="1.4.1.3" evidence="2"/>
<keyword evidence="3" id="KW-0560">Oxidoreductase</keyword>
<dbReference type="InParanoid" id="A0A0D2U735"/>
<dbReference type="PhylomeDB" id="A0A0D2U735"/>
<comment type="catalytic activity">
    <reaction evidence="5">
        <text>L-glutamate + NADP(+) + H2O = 2-oxoglutarate + NH4(+) + NADPH + H(+)</text>
        <dbReference type="Rhea" id="RHEA:11612"/>
        <dbReference type="ChEBI" id="CHEBI:15377"/>
        <dbReference type="ChEBI" id="CHEBI:15378"/>
        <dbReference type="ChEBI" id="CHEBI:16810"/>
        <dbReference type="ChEBI" id="CHEBI:28938"/>
        <dbReference type="ChEBI" id="CHEBI:29985"/>
        <dbReference type="ChEBI" id="CHEBI:57783"/>
        <dbReference type="ChEBI" id="CHEBI:58349"/>
        <dbReference type="EC" id="1.4.1.3"/>
    </reaction>
</comment>
<name>A0A0D2U735_CAPO3</name>
<evidence type="ECO:0000256" key="3">
    <source>
        <dbReference type="ARBA" id="ARBA00023002"/>
    </source>
</evidence>
<dbReference type="EMBL" id="KE346362">
    <property type="protein sequence ID" value="KJE90966.1"/>
    <property type="molecule type" value="Genomic_DNA"/>
</dbReference>
<dbReference type="InterPro" id="IPR006097">
    <property type="entry name" value="Glu/Leu/Phe/Val/Trp_DH_dimer"/>
</dbReference>
<dbReference type="SUPFAM" id="SSF51735">
    <property type="entry name" value="NAD(P)-binding Rossmann-fold domains"/>
    <property type="match status" value="1"/>
</dbReference>
<dbReference type="GO" id="GO:0005739">
    <property type="term" value="C:mitochondrion"/>
    <property type="evidence" value="ECO:0007669"/>
    <property type="project" value="TreeGrafter"/>
</dbReference>
<dbReference type="PANTHER" id="PTHR11606">
    <property type="entry name" value="GLUTAMATE DEHYDROGENASE"/>
    <property type="match status" value="1"/>
</dbReference>
<evidence type="ECO:0000259" key="6">
    <source>
        <dbReference type="Pfam" id="PF02812"/>
    </source>
</evidence>
<proteinExistence type="inferred from homology"/>
<comment type="similarity">
    <text evidence="1">Belongs to the Glu/Leu/Phe/Val dehydrogenases family.</text>
</comment>